<keyword evidence="6" id="KW-0812">Transmembrane</keyword>
<dbReference type="PRINTS" id="PR00463">
    <property type="entry name" value="EP450I"/>
</dbReference>
<gene>
    <name evidence="15" type="ORF">EWM64_g4936</name>
</gene>
<dbReference type="InterPro" id="IPR001128">
    <property type="entry name" value="Cyt_P450"/>
</dbReference>
<evidence type="ECO:0000256" key="10">
    <source>
        <dbReference type="ARBA" id="ARBA00023004"/>
    </source>
</evidence>
<evidence type="ECO:0000256" key="11">
    <source>
        <dbReference type="ARBA" id="ARBA00023033"/>
    </source>
</evidence>
<dbReference type="Gene3D" id="1.10.630.10">
    <property type="entry name" value="Cytochrome P450"/>
    <property type="match status" value="1"/>
</dbReference>
<dbReference type="EMBL" id="SFCI01000564">
    <property type="protein sequence ID" value="TFY79077.1"/>
    <property type="molecule type" value="Genomic_DNA"/>
</dbReference>
<dbReference type="InterPro" id="IPR002401">
    <property type="entry name" value="Cyt_P450_E_grp-I"/>
</dbReference>
<evidence type="ECO:0000256" key="6">
    <source>
        <dbReference type="ARBA" id="ARBA00022692"/>
    </source>
</evidence>
<keyword evidence="7 13" id="KW-0479">Metal-binding</keyword>
<organism evidence="15 16">
    <name type="scientific">Hericium alpestre</name>
    <dbReference type="NCBI Taxonomy" id="135208"/>
    <lineage>
        <taxon>Eukaryota</taxon>
        <taxon>Fungi</taxon>
        <taxon>Dikarya</taxon>
        <taxon>Basidiomycota</taxon>
        <taxon>Agaricomycotina</taxon>
        <taxon>Agaricomycetes</taxon>
        <taxon>Russulales</taxon>
        <taxon>Hericiaceae</taxon>
        <taxon>Hericium</taxon>
    </lineage>
</organism>
<protein>
    <recommendedName>
        <fullName evidence="17">Cytochrome P450</fullName>
    </recommendedName>
</protein>
<sequence length="379" mass="42845">MPYGETWRRQRSAFQRDMTPQKATSYVPLINASCKVLMHALLRSPEQFEENFYKYSGGIMLKICYGLSDERECDNVVKDLTKIWEASLAAAVPGTNLVDLVPSLDYLPDFLSPWRKDAVRVRDETRRIFTDLVQHVREKNKEKLRLDDLDLAFLTASVFEAGTDTTTATLSTFIMAAASYPSALVAAQAEIDRVCGDRPPTIDDVESLPFVKAMVKETMRWRPVVAGGVPHQATTTEDDYYNGMRIPAGALVIVNQYGMAMNQTMYGQKYNAEIFEPRRWTDRPEGVGDMFEANQGFGFGRRICPGRHLAVKTLFIAVANLCYWFDIRPRKGYSIDVHKFTSALVVHPEPFKCYIMPRTGRAAHIEKEAEAASELLSNL</sequence>
<keyword evidence="12" id="KW-0472">Membrane</keyword>
<evidence type="ECO:0000256" key="1">
    <source>
        <dbReference type="ARBA" id="ARBA00001971"/>
    </source>
</evidence>
<dbReference type="GO" id="GO:0016020">
    <property type="term" value="C:membrane"/>
    <property type="evidence" value="ECO:0007669"/>
    <property type="project" value="UniProtKB-SubCell"/>
</dbReference>
<dbReference type="GO" id="GO:0016705">
    <property type="term" value="F:oxidoreductase activity, acting on paired donors, with incorporation or reduction of molecular oxygen"/>
    <property type="evidence" value="ECO:0007669"/>
    <property type="project" value="InterPro"/>
</dbReference>
<comment type="cofactor">
    <cofactor evidence="1 13">
        <name>heme</name>
        <dbReference type="ChEBI" id="CHEBI:30413"/>
    </cofactor>
</comment>
<dbReference type="STRING" id="135208.A0A4Y9ZYB5"/>
<evidence type="ECO:0000256" key="9">
    <source>
        <dbReference type="ARBA" id="ARBA00023002"/>
    </source>
</evidence>
<dbReference type="GO" id="GO:0020037">
    <property type="term" value="F:heme binding"/>
    <property type="evidence" value="ECO:0007669"/>
    <property type="project" value="InterPro"/>
</dbReference>
<name>A0A4Y9ZYB5_9AGAM</name>
<evidence type="ECO:0000256" key="3">
    <source>
        <dbReference type="ARBA" id="ARBA00005179"/>
    </source>
</evidence>
<evidence type="ECO:0000256" key="2">
    <source>
        <dbReference type="ARBA" id="ARBA00004370"/>
    </source>
</evidence>
<keyword evidence="16" id="KW-1185">Reference proteome</keyword>
<keyword evidence="10 13" id="KW-0408">Iron</keyword>
<evidence type="ECO:0000313" key="16">
    <source>
        <dbReference type="Proteomes" id="UP000298061"/>
    </source>
</evidence>
<dbReference type="Proteomes" id="UP000298061">
    <property type="component" value="Unassembled WGS sequence"/>
</dbReference>
<evidence type="ECO:0000256" key="5">
    <source>
        <dbReference type="ARBA" id="ARBA00022617"/>
    </source>
</evidence>
<evidence type="ECO:0008006" key="17">
    <source>
        <dbReference type="Google" id="ProtNLM"/>
    </source>
</evidence>
<dbReference type="InterPro" id="IPR036396">
    <property type="entry name" value="Cyt_P450_sf"/>
</dbReference>
<comment type="pathway">
    <text evidence="3">Secondary metabolite biosynthesis.</text>
</comment>
<dbReference type="PANTHER" id="PTHR46300:SF2">
    <property type="entry name" value="CYTOCHROME P450 MONOOXYGENASE ALNH-RELATED"/>
    <property type="match status" value="1"/>
</dbReference>
<dbReference type="AlphaFoldDB" id="A0A4Y9ZYB5"/>
<keyword evidence="5 13" id="KW-0349">Heme</keyword>
<reference evidence="15 16" key="1">
    <citation type="submission" date="2019-02" db="EMBL/GenBank/DDBJ databases">
        <title>Genome sequencing of the rare red list fungi Hericium alpestre (H. flagellum).</title>
        <authorList>
            <person name="Buettner E."/>
            <person name="Kellner H."/>
        </authorList>
    </citation>
    <scope>NUCLEOTIDE SEQUENCE [LARGE SCALE GENOMIC DNA]</scope>
    <source>
        <strain evidence="15 16">DSM 108284</strain>
    </source>
</reference>
<comment type="similarity">
    <text evidence="4 14">Belongs to the cytochrome P450 family.</text>
</comment>
<comment type="subcellular location">
    <subcellularLocation>
        <location evidence="2">Membrane</location>
    </subcellularLocation>
</comment>
<accession>A0A4Y9ZYB5</accession>
<evidence type="ECO:0000256" key="14">
    <source>
        <dbReference type="RuleBase" id="RU000461"/>
    </source>
</evidence>
<evidence type="ECO:0000256" key="8">
    <source>
        <dbReference type="ARBA" id="ARBA00022989"/>
    </source>
</evidence>
<evidence type="ECO:0000256" key="12">
    <source>
        <dbReference type="ARBA" id="ARBA00023136"/>
    </source>
</evidence>
<keyword evidence="9 14" id="KW-0560">Oxidoreductase</keyword>
<evidence type="ECO:0000256" key="4">
    <source>
        <dbReference type="ARBA" id="ARBA00010617"/>
    </source>
</evidence>
<dbReference type="SUPFAM" id="SSF48264">
    <property type="entry name" value="Cytochrome P450"/>
    <property type="match status" value="1"/>
</dbReference>
<evidence type="ECO:0000256" key="13">
    <source>
        <dbReference type="PIRSR" id="PIRSR602401-1"/>
    </source>
</evidence>
<dbReference type="InterPro" id="IPR017972">
    <property type="entry name" value="Cyt_P450_CS"/>
</dbReference>
<keyword evidence="8" id="KW-1133">Transmembrane helix</keyword>
<proteinExistence type="inferred from homology"/>
<dbReference type="PROSITE" id="PS00086">
    <property type="entry name" value="CYTOCHROME_P450"/>
    <property type="match status" value="1"/>
</dbReference>
<keyword evidence="11 14" id="KW-0503">Monooxygenase</keyword>
<evidence type="ECO:0000256" key="7">
    <source>
        <dbReference type="ARBA" id="ARBA00022723"/>
    </source>
</evidence>
<comment type="caution">
    <text evidence="15">The sequence shown here is derived from an EMBL/GenBank/DDBJ whole genome shotgun (WGS) entry which is preliminary data.</text>
</comment>
<dbReference type="PRINTS" id="PR00385">
    <property type="entry name" value="P450"/>
</dbReference>
<dbReference type="OrthoDB" id="2789670at2759"/>
<dbReference type="GO" id="GO:0005506">
    <property type="term" value="F:iron ion binding"/>
    <property type="evidence" value="ECO:0007669"/>
    <property type="project" value="InterPro"/>
</dbReference>
<dbReference type="PANTHER" id="PTHR46300">
    <property type="entry name" value="P450, PUTATIVE (EUROFUNG)-RELATED-RELATED"/>
    <property type="match status" value="1"/>
</dbReference>
<feature type="binding site" description="axial binding residue" evidence="13">
    <location>
        <position position="304"/>
    </location>
    <ligand>
        <name>heme</name>
        <dbReference type="ChEBI" id="CHEBI:30413"/>
    </ligand>
    <ligandPart>
        <name>Fe</name>
        <dbReference type="ChEBI" id="CHEBI:18248"/>
    </ligandPart>
</feature>
<dbReference type="InterPro" id="IPR050364">
    <property type="entry name" value="Cytochrome_P450_fung"/>
</dbReference>
<evidence type="ECO:0000313" key="15">
    <source>
        <dbReference type="EMBL" id="TFY79077.1"/>
    </source>
</evidence>
<dbReference type="GO" id="GO:0004497">
    <property type="term" value="F:monooxygenase activity"/>
    <property type="evidence" value="ECO:0007669"/>
    <property type="project" value="UniProtKB-KW"/>
</dbReference>
<dbReference type="Pfam" id="PF00067">
    <property type="entry name" value="p450"/>
    <property type="match status" value="1"/>
</dbReference>